<name>A0A1T4WTZ0_9GAMM</name>
<sequence length="553" mass="63179">MDTTAERQDISRYTIPLSESKAKDWINSLSITDFGDTTKRVYHGLADLNRRSLSPVVRIRIGERLRPTFDLMLTNLSRHLSCRAFPLSERGQRIFDLNQSLLLEFSGLYQLAALDMITRNEVNKRALQAAIYRVLDYLGLYLISTYTVYVRTRESIWHDIHHMYLLAAERGLDKMKINQGREGAKSIEERYIQMNVLPLFKPYSLRQEEVARIVRYIESVTDSIKIANDTLQLDANQDFVHAAVLNNDEPAVIMPYRDLPHSPTVRVFNLSAVIVDLDRQIQELSREQNSGLVLKNGMSRNLLKRMVFHLTTVRNRQFNRFPKTEKVAVVLGMQSVLEAVNLAYQGGSPDQKREEDLLFDNMLYGEAGLATASQKSLAETTSKMQIWDMINSSIGGYGLRWTHKESSAVRVGELIGLRDISNEQNSWVVGVVKWMEYINKQGLFCGVELLSAKVQALTADQVLNREVTHKFPQQGLMLPSIEGLRAEPVLILPAYVFQSGDKISIDLQGRQERVLLSALDECLGAFAYFRYKIITEDEKQKTDDDFDSLWSDL</sequence>
<proteinExistence type="predicted"/>
<evidence type="ECO:0000313" key="1">
    <source>
        <dbReference type="EMBL" id="SKA80786.1"/>
    </source>
</evidence>
<dbReference type="EMBL" id="FUYB01000009">
    <property type="protein sequence ID" value="SKA80786.1"/>
    <property type="molecule type" value="Genomic_DNA"/>
</dbReference>
<organism evidence="1 2">
    <name type="scientific">Thiothrix eikelboomii</name>
    <dbReference type="NCBI Taxonomy" id="92487"/>
    <lineage>
        <taxon>Bacteria</taxon>
        <taxon>Pseudomonadati</taxon>
        <taxon>Pseudomonadota</taxon>
        <taxon>Gammaproteobacteria</taxon>
        <taxon>Thiotrichales</taxon>
        <taxon>Thiotrichaceae</taxon>
        <taxon>Thiothrix</taxon>
    </lineage>
</organism>
<gene>
    <name evidence="1" type="ORF">SAMN02745130_02118</name>
</gene>
<reference evidence="1 2" key="1">
    <citation type="submission" date="2017-02" db="EMBL/GenBank/DDBJ databases">
        <authorList>
            <person name="Peterson S.W."/>
        </authorList>
    </citation>
    <scope>NUCLEOTIDE SEQUENCE [LARGE SCALE GENOMIC DNA]</scope>
    <source>
        <strain evidence="1 2">ATCC 49788</strain>
    </source>
</reference>
<dbReference type="Proteomes" id="UP000190460">
    <property type="component" value="Unassembled WGS sequence"/>
</dbReference>
<dbReference type="AlphaFoldDB" id="A0A1T4WTZ0"/>
<dbReference type="STRING" id="92487.SAMN02745130_02118"/>
<dbReference type="RefSeq" id="WP_078922584.1">
    <property type="nucleotide sequence ID" value="NZ_FUYB01000009.1"/>
</dbReference>
<evidence type="ECO:0000313" key="2">
    <source>
        <dbReference type="Proteomes" id="UP000190460"/>
    </source>
</evidence>
<dbReference type="OrthoDB" id="5724405at2"/>
<keyword evidence="2" id="KW-1185">Reference proteome</keyword>
<accession>A0A1T4WTZ0</accession>
<protein>
    <submittedName>
        <fullName evidence="1">Uncharacterized protein</fullName>
    </submittedName>
</protein>